<dbReference type="Pfam" id="PF00072">
    <property type="entry name" value="Response_reg"/>
    <property type="match status" value="1"/>
</dbReference>
<feature type="domain" description="HAMP" evidence="14">
    <location>
        <begin position="178"/>
        <end position="230"/>
    </location>
</feature>
<dbReference type="NCBIfam" id="TIGR00229">
    <property type="entry name" value="sensory_box"/>
    <property type="match status" value="1"/>
</dbReference>
<dbReference type="Pfam" id="PF02518">
    <property type="entry name" value="HATPase_c"/>
    <property type="match status" value="1"/>
</dbReference>
<dbReference type="SUPFAM" id="SSF55785">
    <property type="entry name" value="PYP-like sensor domain (PAS domain)"/>
    <property type="match status" value="2"/>
</dbReference>
<dbReference type="PRINTS" id="PR00344">
    <property type="entry name" value="BCTRLSENSOR"/>
</dbReference>
<dbReference type="PROSITE" id="PS50110">
    <property type="entry name" value="RESPONSE_REGULATORY"/>
    <property type="match status" value="1"/>
</dbReference>
<reference evidence="15" key="1">
    <citation type="submission" date="2018-11" db="EMBL/GenBank/DDBJ databases">
        <authorList>
            <person name="Onetto C."/>
        </authorList>
    </citation>
    <scope>NUCLEOTIDE SEQUENCE [LARGE SCALE GENOMIC DNA]</scope>
</reference>
<keyword evidence="11" id="KW-1133">Transmembrane helix</keyword>
<dbReference type="InterPro" id="IPR011006">
    <property type="entry name" value="CheY-like_superfamily"/>
</dbReference>
<keyword evidence="11" id="KW-0472">Membrane</keyword>
<dbReference type="SMART" id="SM00388">
    <property type="entry name" value="HisKA"/>
    <property type="match status" value="1"/>
</dbReference>
<dbReference type="SMART" id="SM00387">
    <property type="entry name" value="HATPase_c"/>
    <property type="match status" value="1"/>
</dbReference>
<dbReference type="Gene3D" id="1.10.287.130">
    <property type="match status" value="1"/>
</dbReference>
<evidence type="ECO:0000313" key="16">
    <source>
        <dbReference type="Proteomes" id="UP000326641"/>
    </source>
</evidence>
<sequence>MSVAGLLLRLKAAYENLSLQTVIVGALIAGLVIPLALSTLLDWQFRRANLRASLAEDHRKLVEVLAQGLTAPVWNLDPDSGQPLLAAVLSDPRVVSIHVTTPFDADFLKASATTVPHGELLALAAPVRRGTQVIGEVRLEMATAQLDAELARDTSRAAVVLGLQLIASIAIIMVLLRHKVVQPLRQLLAQSKRIAAGELGHASVWDRLDEVGRLGASMEEMRRSLHELFAALQERNWQLQQSEQRFETAARSLRDGLAIFDAGDRLVYYNEAYPEHLAANLRAVIALGKPFERWVREGLAMGPIYHKDMGADFPARRFALRHSEFADHEHQLVDGRWVRIRESRMPDGGRVLLTADVSERHARDRALMESEERFRAIAEGAPVAVTIAQDEPPRMVYANSLARELFGPVATDDRGAIPRLWSDLAARAQLIARVERGERVDGYETELRRADGTPFPALISVRKLIYGGAPALLFAISDLTRLKSAEAEIARQREALHQNEKLAALGSLLAGVAHELNNPLTVVIGYAALLRDLAADEGTRARAERVCAAADRCARIVKTFLALARRKPQNKAAVDVNAVLAGTIEMLGYQLQTSDIEVIRDLAPDLPRLWGDGDQLAQVFINLIVNAQAALRSGPVPRRLQIATSTAADSVRIEIADNGPGVPEAIRARIFDPFFTTKEVGAGTGLGLSVSRGIIAAHDGTLTYQPRPGGGALFRIELPAAPALAEGVSRTKDARMRNPARVLIVDDEADIRAFVAETLAADGHAVQEASSGRAAIALLGAQPFDLILSDLRMPDTDGEALYRHLVRTSPALAQRIVFLTGDVLSASAVALIKESGLPVLEKPLDPSALRERVQVLLDAASGA</sequence>
<dbReference type="CDD" id="cd00156">
    <property type="entry name" value="REC"/>
    <property type="match status" value="1"/>
</dbReference>
<dbReference type="InterPro" id="IPR003660">
    <property type="entry name" value="HAMP_dom"/>
</dbReference>
<keyword evidence="16" id="KW-1185">Reference proteome</keyword>
<dbReference type="CDD" id="cd06225">
    <property type="entry name" value="HAMP"/>
    <property type="match status" value="1"/>
</dbReference>
<keyword evidence="8" id="KW-0067">ATP-binding</keyword>
<dbReference type="InterPro" id="IPR003661">
    <property type="entry name" value="HisK_dim/P_dom"/>
</dbReference>
<dbReference type="Gene3D" id="6.10.340.10">
    <property type="match status" value="1"/>
</dbReference>
<evidence type="ECO:0000256" key="3">
    <source>
        <dbReference type="ARBA" id="ARBA00012438"/>
    </source>
</evidence>
<dbReference type="InterPro" id="IPR005467">
    <property type="entry name" value="His_kinase_dom"/>
</dbReference>
<feature type="domain" description="Histidine kinase" evidence="12">
    <location>
        <begin position="511"/>
        <end position="722"/>
    </location>
</feature>
<dbReference type="Gene3D" id="3.30.565.10">
    <property type="entry name" value="Histidine kinase-like ATPase, C-terminal domain"/>
    <property type="match status" value="1"/>
</dbReference>
<dbReference type="PROSITE" id="PS50885">
    <property type="entry name" value="HAMP"/>
    <property type="match status" value="1"/>
</dbReference>
<dbReference type="PANTHER" id="PTHR43065">
    <property type="entry name" value="SENSOR HISTIDINE KINASE"/>
    <property type="match status" value="1"/>
</dbReference>
<dbReference type="SUPFAM" id="SSF158472">
    <property type="entry name" value="HAMP domain-like"/>
    <property type="match status" value="1"/>
</dbReference>
<evidence type="ECO:0000259" key="13">
    <source>
        <dbReference type="PROSITE" id="PS50110"/>
    </source>
</evidence>
<dbReference type="EMBL" id="UXAT02000008">
    <property type="protein sequence ID" value="VUX45816.1"/>
    <property type="molecule type" value="Genomic_DNA"/>
</dbReference>
<keyword evidence="4 10" id="KW-0597">Phosphoprotein</keyword>
<gene>
    <name evidence="15" type="ORF">DF3PA_160002</name>
</gene>
<dbReference type="Pfam" id="PF00512">
    <property type="entry name" value="HisKA"/>
    <property type="match status" value="1"/>
</dbReference>
<dbReference type="Pfam" id="PF13188">
    <property type="entry name" value="PAS_8"/>
    <property type="match status" value="1"/>
</dbReference>
<name>A0A564WBH7_9PROT</name>
<dbReference type="Pfam" id="PF12860">
    <property type="entry name" value="PAS_7"/>
    <property type="match status" value="1"/>
</dbReference>
<keyword evidence="7 15" id="KW-0418">Kinase</keyword>
<evidence type="ECO:0000256" key="5">
    <source>
        <dbReference type="ARBA" id="ARBA00022679"/>
    </source>
</evidence>
<evidence type="ECO:0000256" key="6">
    <source>
        <dbReference type="ARBA" id="ARBA00022741"/>
    </source>
</evidence>
<dbReference type="SUPFAM" id="SSF55874">
    <property type="entry name" value="ATPase domain of HSP90 chaperone/DNA topoisomerase II/histidine kinase"/>
    <property type="match status" value="1"/>
</dbReference>
<evidence type="ECO:0000256" key="9">
    <source>
        <dbReference type="ARBA" id="ARBA00023012"/>
    </source>
</evidence>
<dbReference type="InterPro" id="IPR036890">
    <property type="entry name" value="HATPase_C_sf"/>
</dbReference>
<dbReference type="Pfam" id="PF00672">
    <property type="entry name" value="HAMP"/>
    <property type="match status" value="1"/>
</dbReference>
<accession>A0A564WBH7</accession>
<dbReference type="GO" id="GO:0016020">
    <property type="term" value="C:membrane"/>
    <property type="evidence" value="ECO:0007669"/>
    <property type="project" value="UniProtKB-SubCell"/>
</dbReference>
<comment type="subcellular location">
    <subcellularLocation>
        <location evidence="2">Membrane</location>
    </subcellularLocation>
</comment>
<evidence type="ECO:0000313" key="15">
    <source>
        <dbReference type="EMBL" id="VUX45816.1"/>
    </source>
</evidence>
<feature type="modified residue" description="4-aspartylphosphate" evidence="10">
    <location>
        <position position="790"/>
    </location>
</feature>
<keyword evidence="5 15" id="KW-0808">Transferase</keyword>
<feature type="domain" description="Response regulatory" evidence="13">
    <location>
        <begin position="741"/>
        <end position="857"/>
    </location>
</feature>
<evidence type="ECO:0000256" key="1">
    <source>
        <dbReference type="ARBA" id="ARBA00000085"/>
    </source>
</evidence>
<dbReference type="CDD" id="cd00082">
    <property type="entry name" value="HisKA"/>
    <property type="match status" value="1"/>
</dbReference>
<organism evidence="15 16">
    <name type="scientific">Candidatus Defluviicoccus seviourii</name>
    <dbReference type="NCBI Taxonomy" id="2565273"/>
    <lineage>
        <taxon>Bacteria</taxon>
        <taxon>Pseudomonadati</taxon>
        <taxon>Pseudomonadota</taxon>
        <taxon>Alphaproteobacteria</taxon>
        <taxon>Rhodospirillales</taxon>
        <taxon>Rhodospirillaceae</taxon>
        <taxon>Defluviicoccus</taxon>
    </lineage>
</organism>
<protein>
    <recommendedName>
        <fullName evidence="3">histidine kinase</fullName>
        <ecNumber evidence="3">2.7.13.3</ecNumber>
    </recommendedName>
</protein>
<dbReference type="EC" id="2.7.13.3" evidence="3"/>
<dbReference type="SUPFAM" id="SSF52172">
    <property type="entry name" value="CheY-like"/>
    <property type="match status" value="1"/>
</dbReference>
<dbReference type="PROSITE" id="PS50109">
    <property type="entry name" value="HIS_KIN"/>
    <property type="match status" value="1"/>
</dbReference>
<evidence type="ECO:0000256" key="7">
    <source>
        <dbReference type="ARBA" id="ARBA00022777"/>
    </source>
</evidence>
<dbReference type="SMART" id="SM00304">
    <property type="entry name" value="HAMP"/>
    <property type="match status" value="1"/>
</dbReference>
<dbReference type="AlphaFoldDB" id="A0A564WBH7"/>
<evidence type="ECO:0000256" key="4">
    <source>
        <dbReference type="ARBA" id="ARBA00022553"/>
    </source>
</evidence>
<dbReference type="InterPro" id="IPR000014">
    <property type="entry name" value="PAS"/>
</dbReference>
<dbReference type="InterPro" id="IPR001789">
    <property type="entry name" value="Sig_transdc_resp-reg_receiver"/>
</dbReference>
<feature type="transmembrane region" description="Helical" evidence="11">
    <location>
        <begin position="20"/>
        <end position="41"/>
    </location>
</feature>
<dbReference type="InterPro" id="IPR035965">
    <property type="entry name" value="PAS-like_dom_sf"/>
</dbReference>
<evidence type="ECO:0000259" key="12">
    <source>
        <dbReference type="PROSITE" id="PS50109"/>
    </source>
</evidence>
<evidence type="ECO:0000256" key="10">
    <source>
        <dbReference type="PROSITE-ProRule" id="PRU00169"/>
    </source>
</evidence>
<evidence type="ECO:0000256" key="11">
    <source>
        <dbReference type="SAM" id="Phobius"/>
    </source>
</evidence>
<keyword evidence="6" id="KW-0547">Nucleotide-binding</keyword>
<dbReference type="Proteomes" id="UP000326641">
    <property type="component" value="Unassembled WGS sequence"/>
</dbReference>
<dbReference type="GO" id="GO:0005524">
    <property type="term" value="F:ATP binding"/>
    <property type="evidence" value="ECO:0007669"/>
    <property type="project" value="UniProtKB-KW"/>
</dbReference>
<dbReference type="InterPro" id="IPR036097">
    <property type="entry name" value="HisK_dim/P_sf"/>
</dbReference>
<dbReference type="Gene3D" id="3.40.50.2300">
    <property type="match status" value="1"/>
</dbReference>
<dbReference type="SMART" id="SM00448">
    <property type="entry name" value="REC"/>
    <property type="match status" value="1"/>
</dbReference>
<keyword evidence="11" id="KW-0812">Transmembrane</keyword>
<dbReference type="PANTHER" id="PTHR43065:SF10">
    <property type="entry name" value="PEROXIDE STRESS-ACTIVATED HISTIDINE KINASE MAK3"/>
    <property type="match status" value="1"/>
</dbReference>
<evidence type="ECO:0000259" key="14">
    <source>
        <dbReference type="PROSITE" id="PS50885"/>
    </source>
</evidence>
<comment type="caution">
    <text evidence="15">The sequence shown here is derived from an EMBL/GenBank/DDBJ whole genome shotgun (WGS) entry which is preliminary data.</text>
</comment>
<keyword evidence="9" id="KW-0902">Two-component regulatory system</keyword>
<comment type="catalytic activity">
    <reaction evidence="1">
        <text>ATP + protein L-histidine = ADP + protein N-phospho-L-histidine.</text>
        <dbReference type="EC" id="2.7.13.3"/>
    </reaction>
</comment>
<evidence type="ECO:0000256" key="8">
    <source>
        <dbReference type="ARBA" id="ARBA00022840"/>
    </source>
</evidence>
<dbReference type="InterPro" id="IPR003594">
    <property type="entry name" value="HATPase_dom"/>
</dbReference>
<proteinExistence type="predicted"/>
<dbReference type="GO" id="GO:0000155">
    <property type="term" value="F:phosphorelay sensor kinase activity"/>
    <property type="evidence" value="ECO:0007669"/>
    <property type="project" value="InterPro"/>
</dbReference>
<dbReference type="InterPro" id="IPR004358">
    <property type="entry name" value="Sig_transdc_His_kin-like_C"/>
</dbReference>
<dbReference type="Gene3D" id="3.30.450.20">
    <property type="entry name" value="PAS domain"/>
    <property type="match status" value="2"/>
</dbReference>
<dbReference type="SUPFAM" id="SSF47384">
    <property type="entry name" value="Homodimeric domain of signal transducing histidine kinase"/>
    <property type="match status" value="1"/>
</dbReference>
<evidence type="ECO:0000256" key="2">
    <source>
        <dbReference type="ARBA" id="ARBA00004370"/>
    </source>
</evidence>
<feature type="transmembrane region" description="Helical" evidence="11">
    <location>
        <begin position="157"/>
        <end position="176"/>
    </location>
</feature>